<gene>
    <name evidence="2" type="ORF">QC764_600470</name>
</gene>
<evidence type="ECO:0000259" key="1">
    <source>
        <dbReference type="Pfam" id="PF06985"/>
    </source>
</evidence>
<name>A0ABR0HTJ7_9PEZI</name>
<evidence type="ECO:0000313" key="2">
    <source>
        <dbReference type="EMBL" id="KAK4671425.1"/>
    </source>
</evidence>
<feature type="domain" description="Heterokaryon incompatibility" evidence="1">
    <location>
        <begin position="49"/>
        <end position="194"/>
    </location>
</feature>
<comment type="caution">
    <text evidence="2">The sequence shown here is derived from an EMBL/GenBank/DDBJ whole genome shotgun (WGS) entry which is preliminary data.</text>
</comment>
<sequence length="616" mass="69199">MESEAHAVYRGQPLDLDDSFRLLQLLPGHLDEPVRIRLFSAQLSAAPSYEALSYTWGDPTLTSVIEALSDKGEDEHKPGVEFRSTANCHAALKRLRNPDANRVLWVDSVCINQSHIPERNHQVNLMAGIYRAASRVVVYLGESDENSVVVLSWVRELDQPSDFGNGSGALPPSKEAVEGFFRRPWFHRIWVIQEISLAQKAVVVCGKDEVDWGSFTVLYQHNENATRAGRLELPYPVTFASRYNKPYRDGAMTYARRLVRMLGRSRHCEATDPRDKLYAIIPLVNIRDGSRTEESWGDVLGISVDYSLSVDRVFTDTAVALLNQQVPLDDVLRHHVPGHEARGLSSWVPDWRIQRENGWRHANYERIFKGFPGFRGHPVELMFDGVPGIILDKNGTRPAVVGYTDSSTERCPIRVHAINVGNIIKTGPVCSVADDFFPVSNWKQLVEEARRQGSVVPKLERLMEIMIALKLGYPNSVPRGVRLIERYNEQMEKGTCPRKPLRQVIGETASRSGARARHEMDAILSVCDGKRLAITDGGFVAVVPGNAEVDDAVWVLDRVRMPFVCRRTGSGEANVVRLIGASFFFGIMELEAMKEHVSDVRAKAEVMRRVEELVVE</sequence>
<dbReference type="Pfam" id="PF26639">
    <property type="entry name" value="Het-6_barrel"/>
    <property type="match status" value="1"/>
</dbReference>
<dbReference type="GeneID" id="87969430"/>
<dbReference type="EMBL" id="JAFFHC010000006">
    <property type="protein sequence ID" value="KAK4671425.1"/>
    <property type="molecule type" value="Genomic_DNA"/>
</dbReference>
<dbReference type="Pfam" id="PF06985">
    <property type="entry name" value="HET"/>
    <property type="match status" value="1"/>
</dbReference>
<dbReference type="PANTHER" id="PTHR24148:SF73">
    <property type="entry name" value="HET DOMAIN PROTEIN (AFU_ORTHOLOGUE AFUA_8G01020)"/>
    <property type="match status" value="1"/>
</dbReference>
<dbReference type="InterPro" id="IPR052895">
    <property type="entry name" value="HetReg/Transcr_Mod"/>
</dbReference>
<dbReference type="Proteomes" id="UP001323617">
    <property type="component" value="Unassembled WGS sequence"/>
</dbReference>
<dbReference type="RefSeq" id="XP_062797721.1">
    <property type="nucleotide sequence ID" value="XM_062948565.1"/>
</dbReference>
<keyword evidence="3" id="KW-1185">Reference proteome</keyword>
<dbReference type="PANTHER" id="PTHR24148">
    <property type="entry name" value="ANKYRIN REPEAT DOMAIN-CONTAINING PROTEIN 39 HOMOLOG-RELATED"/>
    <property type="match status" value="1"/>
</dbReference>
<proteinExistence type="predicted"/>
<evidence type="ECO:0000313" key="3">
    <source>
        <dbReference type="Proteomes" id="UP001323617"/>
    </source>
</evidence>
<reference evidence="2 3" key="1">
    <citation type="journal article" date="2023" name="bioRxiv">
        <title>High-quality genome assemblies of four members of thePodospora anserinaspecies complex.</title>
        <authorList>
            <person name="Ament-Velasquez S.L."/>
            <person name="Vogan A.A."/>
            <person name="Wallerman O."/>
            <person name="Hartmann F."/>
            <person name="Gautier V."/>
            <person name="Silar P."/>
            <person name="Giraud T."/>
            <person name="Johannesson H."/>
        </authorList>
    </citation>
    <scope>NUCLEOTIDE SEQUENCE [LARGE SCALE GENOMIC DNA]</scope>
    <source>
        <strain evidence="2 3">CBS 124.78</strain>
    </source>
</reference>
<accession>A0ABR0HTJ7</accession>
<protein>
    <recommendedName>
        <fullName evidence="1">Heterokaryon incompatibility domain-containing protein</fullName>
    </recommendedName>
</protein>
<dbReference type="InterPro" id="IPR010730">
    <property type="entry name" value="HET"/>
</dbReference>
<organism evidence="2 3">
    <name type="scientific">Podospora pseudoanserina</name>
    <dbReference type="NCBI Taxonomy" id="2609844"/>
    <lineage>
        <taxon>Eukaryota</taxon>
        <taxon>Fungi</taxon>
        <taxon>Dikarya</taxon>
        <taxon>Ascomycota</taxon>
        <taxon>Pezizomycotina</taxon>
        <taxon>Sordariomycetes</taxon>
        <taxon>Sordariomycetidae</taxon>
        <taxon>Sordariales</taxon>
        <taxon>Podosporaceae</taxon>
        <taxon>Podospora</taxon>
    </lineage>
</organism>